<organism evidence="3 4">
    <name type="scientific">Psophocarpus tetragonolobus</name>
    <name type="common">Winged bean</name>
    <name type="synonym">Dolichos tetragonolobus</name>
    <dbReference type="NCBI Taxonomy" id="3891"/>
    <lineage>
        <taxon>Eukaryota</taxon>
        <taxon>Viridiplantae</taxon>
        <taxon>Streptophyta</taxon>
        <taxon>Embryophyta</taxon>
        <taxon>Tracheophyta</taxon>
        <taxon>Spermatophyta</taxon>
        <taxon>Magnoliopsida</taxon>
        <taxon>eudicotyledons</taxon>
        <taxon>Gunneridae</taxon>
        <taxon>Pentapetalae</taxon>
        <taxon>rosids</taxon>
        <taxon>fabids</taxon>
        <taxon>Fabales</taxon>
        <taxon>Fabaceae</taxon>
        <taxon>Papilionoideae</taxon>
        <taxon>50 kb inversion clade</taxon>
        <taxon>NPAAA clade</taxon>
        <taxon>indigoferoid/millettioid clade</taxon>
        <taxon>Phaseoleae</taxon>
        <taxon>Psophocarpus</taxon>
    </lineage>
</organism>
<feature type="signal peptide" evidence="2">
    <location>
        <begin position="1"/>
        <end position="17"/>
    </location>
</feature>
<proteinExistence type="inferred from homology"/>
<dbReference type="PANTHER" id="PTHR23201">
    <property type="entry name" value="EXTENSIN, PROLINE-RICH PROTEIN"/>
    <property type="match status" value="1"/>
</dbReference>
<comment type="similarity">
    <text evidence="1">Belongs to the GASA family.</text>
</comment>
<reference evidence="3 4" key="1">
    <citation type="submission" date="2024-01" db="EMBL/GenBank/DDBJ databases">
        <title>The genomes of 5 underutilized Papilionoideae crops provide insights into root nodulation and disease resistanc.</title>
        <authorList>
            <person name="Jiang F."/>
        </authorList>
    </citation>
    <scope>NUCLEOTIDE SEQUENCE [LARGE SCALE GENOMIC DNA]</scope>
    <source>
        <strain evidence="3">DUOXIRENSHENG_FW03</strain>
        <tissue evidence="3">Leaves</tissue>
    </source>
</reference>
<dbReference type="AlphaFoldDB" id="A0AAN9RKJ9"/>
<dbReference type="EMBL" id="JAYMYS010000033">
    <property type="protein sequence ID" value="KAK7376086.1"/>
    <property type="molecule type" value="Genomic_DNA"/>
</dbReference>
<keyword evidence="4" id="KW-1185">Reference proteome</keyword>
<dbReference type="Proteomes" id="UP001386955">
    <property type="component" value="Unassembled WGS sequence"/>
</dbReference>
<comment type="caution">
    <text evidence="3">The sequence shown here is derived from an EMBL/GenBank/DDBJ whole genome shotgun (WGS) entry which is preliminary data.</text>
</comment>
<evidence type="ECO:0000256" key="2">
    <source>
        <dbReference type="SAM" id="SignalP"/>
    </source>
</evidence>
<keyword evidence="2" id="KW-0732">Signal</keyword>
<evidence type="ECO:0000313" key="4">
    <source>
        <dbReference type="Proteomes" id="UP001386955"/>
    </source>
</evidence>
<dbReference type="Pfam" id="PF02704">
    <property type="entry name" value="GASA"/>
    <property type="match status" value="1"/>
</dbReference>
<protein>
    <submittedName>
        <fullName evidence="3">Uncharacterized protein</fullName>
    </submittedName>
</protein>
<sequence>MRFIFLCSVWWTSLAKAISSSYDCGVACEGRCKLSSRPRLCKRACGSCCEVCKCVPSGTYGNIDTCPCYANLTTRNHIPKCP</sequence>
<accession>A0AAN9RKJ9</accession>
<name>A0AAN9RKJ9_PSOTE</name>
<evidence type="ECO:0000256" key="1">
    <source>
        <dbReference type="ARBA" id="ARBA00010582"/>
    </source>
</evidence>
<dbReference type="InterPro" id="IPR003854">
    <property type="entry name" value="GASA"/>
</dbReference>
<gene>
    <name evidence="3" type="ORF">VNO78_34938</name>
</gene>
<evidence type="ECO:0000313" key="3">
    <source>
        <dbReference type="EMBL" id="KAK7376086.1"/>
    </source>
</evidence>
<feature type="chain" id="PRO_5043011038" evidence="2">
    <location>
        <begin position="18"/>
        <end position="82"/>
    </location>
</feature>
<dbReference type="PANTHER" id="PTHR23201:SF45">
    <property type="entry name" value="SNAKIN-2-LIKE"/>
    <property type="match status" value="1"/>
</dbReference>